<dbReference type="Gene3D" id="4.10.60.10">
    <property type="entry name" value="Zinc finger, CCHC-type"/>
    <property type="match status" value="1"/>
</dbReference>
<feature type="compositionally biased region" description="Acidic residues" evidence="12">
    <location>
        <begin position="1762"/>
        <end position="1807"/>
    </location>
</feature>
<keyword evidence="9" id="KW-0233">DNA recombination</keyword>
<dbReference type="SMART" id="SM00343">
    <property type="entry name" value="ZnF_C2HC"/>
    <property type="match status" value="1"/>
</dbReference>
<keyword evidence="4" id="KW-0378">Hydrolase</keyword>
<dbReference type="InterPro" id="IPR036875">
    <property type="entry name" value="Znf_CCHC_sf"/>
</dbReference>
<dbReference type="PANTHER" id="PTHR42648:SF11">
    <property type="entry name" value="TRANSPOSON TY4-P GAG-POL POLYPROTEIN"/>
    <property type="match status" value="1"/>
</dbReference>
<dbReference type="SUPFAM" id="SSF57756">
    <property type="entry name" value="Retrovirus zinc finger-like domains"/>
    <property type="match status" value="1"/>
</dbReference>
<dbReference type="GO" id="GO:0016787">
    <property type="term" value="F:hydrolase activity"/>
    <property type="evidence" value="ECO:0007669"/>
    <property type="project" value="UniProtKB-KW"/>
</dbReference>
<evidence type="ECO:0000256" key="2">
    <source>
        <dbReference type="ARBA" id="ARBA00022723"/>
    </source>
</evidence>
<protein>
    <submittedName>
        <fullName evidence="15">Retrovirus-related Pol polyprotein from transposon TNT 1-94</fullName>
    </submittedName>
</protein>
<feature type="compositionally biased region" description="Polar residues" evidence="12">
    <location>
        <begin position="1233"/>
        <end position="1243"/>
    </location>
</feature>
<organism evidence="15">
    <name type="scientific">Tanacetum cinerariifolium</name>
    <name type="common">Dalmatian daisy</name>
    <name type="synonym">Chrysanthemum cinerariifolium</name>
    <dbReference type="NCBI Taxonomy" id="118510"/>
    <lineage>
        <taxon>Eukaryota</taxon>
        <taxon>Viridiplantae</taxon>
        <taxon>Streptophyta</taxon>
        <taxon>Embryophyta</taxon>
        <taxon>Tracheophyta</taxon>
        <taxon>Spermatophyta</taxon>
        <taxon>Magnoliopsida</taxon>
        <taxon>eudicotyledons</taxon>
        <taxon>Gunneridae</taxon>
        <taxon>Pentapetalae</taxon>
        <taxon>asterids</taxon>
        <taxon>campanulids</taxon>
        <taxon>Asterales</taxon>
        <taxon>Asteraceae</taxon>
        <taxon>Asteroideae</taxon>
        <taxon>Anthemideae</taxon>
        <taxon>Anthemidinae</taxon>
        <taxon>Tanacetum</taxon>
    </lineage>
</organism>
<dbReference type="PROSITE" id="PS50158">
    <property type="entry name" value="ZF_CCHC"/>
    <property type="match status" value="1"/>
</dbReference>
<feature type="compositionally biased region" description="Polar residues" evidence="12">
    <location>
        <begin position="887"/>
        <end position="896"/>
    </location>
</feature>
<dbReference type="GO" id="GO:0004519">
    <property type="term" value="F:endonuclease activity"/>
    <property type="evidence" value="ECO:0007669"/>
    <property type="project" value="UniProtKB-KW"/>
</dbReference>
<dbReference type="GO" id="GO:0015074">
    <property type="term" value="P:DNA integration"/>
    <property type="evidence" value="ECO:0007669"/>
    <property type="project" value="UniProtKB-KW"/>
</dbReference>
<evidence type="ECO:0000256" key="12">
    <source>
        <dbReference type="SAM" id="MobiDB-lite"/>
    </source>
</evidence>
<keyword evidence="5" id="KW-0460">Magnesium</keyword>
<feature type="domain" description="G protein gamma" evidence="13">
    <location>
        <begin position="611"/>
        <end position="687"/>
    </location>
</feature>
<evidence type="ECO:0000256" key="1">
    <source>
        <dbReference type="ARBA" id="ARBA00022722"/>
    </source>
</evidence>
<keyword evidence="11" id="KW-0862">Zinc</keyword>
<dbReference type="InterPro" id="IPR012337">
    <property type="entry name" value="RNaseH-like_sf"/>
</dbReference>
<feature type="compositionally biased region" description="Acidic residues" evidence="12">
    <location>
        <begin position="1857"/>
        <end position="1866"/>
    </location>
</feature>
<evidence type="ECO:0000256" key="7">
    <source>
        <dbReference type="ARBA" id="ARBA00022918"/>
    </source>
</evidence>
<dbReference type="Pfam" id="PF03732">
    <property type="entry name" value="Retrotrans_gag"/>
    <property type="match status" value="1"/>
</dbReference>
<keyword evidence="11" id="KW-0863">Zinc-finger</keyword>
<dbReference type="InterPro" id="IPR013103">
    <property type="entry name" value="RVT_2"/>
</dbReference>
<keyword evidence="1" id="KW-0540">Nuclease</keyword>
<keyword evidence="10" id="KW-0511">Multifunctional enzyme</keyword>
<feature type="domain" description="CCHC-type" evidence="14">
    <location>
        <begin position="372"/>
        <end position="387"/>
    </location>
</feature>
<feature type="compositionally biased region" description="Basic and acidic residues" evidence="12">
    <location>
        <begin position="2077"/>
        <end position="2087"/>
    </location>
</feature>
<evidence type="ECO:0000256" key="3">
    <source>
        <dbReference type="ARBA" id="ARBA00022759"/>
    </source>
</evidence>
<sequence>MAGRGKEPVMQDRENAKVWFDDLPPESIDTYDDLKKAFMENYLQQNKYIKDPIELHNIKQRDLESTKDFVRRYKLESKDVKGAPECMRISRFVHGITNPELVKRLHDKIPKTVEEMMRVTTSFLRGEVAASKHERKKIFPPWKQHESSQKQNFKKEEKECKLYDEFDEFAYKKGESLLNTKFLNTLPPKWSKFVTDVKLVRDLHTMNVDQLHAYLGQRELHANEYGSHIQSSTPLSLTYPPNDFQSSIHHNVYNLSSSIPQVVYAPSVNQQPDFSQSDSGLIVPVFQKGDDPIDAINHMMSFLTPVVTSRYPPTNNQLRNSSNPRQQANINNERVTVQPIQGRHTSLAAGTSRTYTSGANRNNFEKQRTVICYNCKGEGHMSKQCTKPKRKRMSHGSRIRSSNYTECHHHNAAYQADDLDAYDSDCDEINTAKVALMVSLSHYGSDDLAEAHNQDNVTHNKAQELEPKLYDGSIIQKTNAIVIRDSEETLMLAEESRSKMLLKQKDPTKLSAEQVFWSQNYVNSEELNLSTRPTQVEVPKELPKVSMMNTSLKKLIHHLSSFDVVVKERTTATAITEGTWGFEHTKACFRDEIIPFVKALKDLFNSFDQFLIDELSEVQNVFHQIEHPVEQHRVESNRFQVKMNKVLNENERLLEQVTSKDIVNIVVTSTVNNAYKPVHEREKCVKLETGLQKDFIKRESYDNLFKQYTTLEKHCISLETYKQLYDSIKSSRIRSKEQCDDLIKQVNIKSAENFDLNASLQEKVLVITALKDTLRKLKGKAVVDEAVILHPIDPELLKINVAPLALKLRNNRTTHYDYLNHTQEETTTLREIVKHERSLNPLNTSLDYVCKYTKRIQELLIIIRQTCLCINDLGDKLMVVTPMNKPKSASGSQPSGNRKKDKIQETPSSAKKNKLEAYPKNVRTGLQNKKSVVNTKDIAYVQNSKLNVNSYLQCVTCNGWLFSDNYDSYVLEFINSVNARVKSKSAKKPLKRKVWKPTGKVLQIILWYLDSGCSKQMTRDRSQLTNFVNKFLGLVRGLPKLKFKKDNFCYACAMGKSNKKSHKPKSEDTNQEKLYLLHMDLCGPIRVESVNGKKYILVIVDNYSRFTWVKCLRSKDEAPEFIIKFLKMIQVGISHETSFACSPHLGPALHEMTPAKISSGLMPKSTSSAPFVPSSRIDWDLLFQPLFDELLTPPLSVDPPAPAVIPPIAEVIAPKPAESTSSPSSTTVDQDAPSPSKSQTTPETRPHVIPNDIKKDNHDIKVAHMGNDPFFGMPILEVAFDQSLSMNSTHTIVHPDHQISQHNSKWTKDHLLENITGQLARPVSTRLQIHEQALFCYYDAFLTSVEPKTYKDALTQSFWIEAMQEEVNEFERLEVGELVPRPDKVMVITLKWIYKVKLDELGGILKNKAHLVARSYRQEVGIDFKESFSLVARLEAIRIFVAHAAHKNMVVYQMDVKTTFLNGNLRVEVYVSQPDGFVDPNNPNHVYKLKKALYGLKQAPRAWCDLLSLFLISQDFYKGSMDPTLFICRNGNDLLLKYGFEYCDPVDTPMVEKSKLDKDKEGKAVNPSDNHGMIGTLLYLTAIHHHSIHFKMNNKKRIVNLEYFMEMLHICQRIPNHTFDELPFEEEIIAFLKNLGHNGEIKKIIDEDFVYQVEHKDAKKSNEMYYPRFTKVIINFFMTKDPLIPRRNKPVELTNEDIRNSAAYKEYYAVASGAEPSKIKASVRSMQSSFDTTMPPPTAAGTKLSTSEKGKQPTKSSKAKDNDDDDVDDQSDVDNDDDDDQEDEDEQDDDDQDDNDDEQDLNNDDDDFVHPKLSTHDEEAKDKESFDPIVQTPSHVKNSDDEGNDDASHGMNVGGEEGPDVEDDDKELYGDVNINLEGRDIQMTDSSSVSSQFVTSMLNPSPDTCIDSLFESTHRVDVLVTTTVVPLLVTTPTLPSPIILIISQFAEAVSSIPAQAKNEDFLNKLDKNIQKIIKEQVKEQVKVQVSKILPKIEKSINEQLEAEVLTRASNSSKTSYAVAANLSELELKKILIEKIESKKSIHRSDKQRNLYKALVDAYECDKTILDTYRDTVTLKRRRDDEDKDEKPSAGSDWGSKRRRAGKEPASTTALKEKASTKSTEGSKSHQKTARDSAPAEEPMHINKDFVEPAHQEFETGVTDDQPIAEASQHPE</sequence>
<keyword evidence="2" id="KW-0479">Metal-binding</keyword>
<evidence type="ECO:0000259" key="13">
    <source>
        <dbReference type="PROSITE" id="PS50058"/>
    </source>
</evidence>
<dbReference type="GO" id="GO:0007186">
    <property type="term" value="P:G protein-coupled receptor signaling pathway"/>
    <property type="evidence" value="ECO:0007669"/>
    <property type="project" value="InterPro"/>
</dbReference>
<evidence type="ECO:0000259" key="14">
    <source>
        <dbReference type="PROSITE" id="PS50158"/>
    </source>
</evidence>
<dbReference type="PANTHER" id="PTHR42648">
    <property type="entry name" value="TRANSPOSASE, PUTATIVE-RELATED"/>
    <property type="match status" value="1"/>
</dbReference>
<dbReference type="GO" id="GO:0003676">
    <property type="term" value="F:nucleic acid binding"/>
    <property type="evidence" value="ECO:0007669"/>
    <property type="project" value="InterPro"/>
</dbReference>
<feature type="compositionally biased region" description="Low complexity" evidence="12">
    <location>
        <begin position="1215"/>
        <end position="1227"/>
    </location>
</feature>
<feature type="compositionally biased region" description="Basic and acidic residues" evidence="12">
    <location>
        <begin position="2110"/>
        <end position="2123"/>
    </location>
</feature>
<dbReference type="SUPFAM" id="SSF53098">
    <property type="entry name" value="Ribonuclease H-like"/>
    <property type="match status" value="1"/>
</dbReference>
<dbReference type="Pfam" id="PF07727">
    <property type="entry name" value="RVT_2"/>
    <property type="match status" value="1"/>
</dbReference>
<keyword evidence="8" id="KW-0808">Transferase</keyword>
<feature type="compositionally biased region" description="Basic and acidic residues" evidence="12">
    <location>
        <begin position="2137"/>
        <end position="2153"/>
    </location>
</feature>
<dbReference type="GO" id="GO:0008270">
    <property type="term" value="F:zinc ion binding"/>
    <property type="evidence" value="ECO:0007669"/>
    <property type="project" value="UniProtKB-KW"/>
</dbReference>
<evidence type="ECO:0000256" key="5">
    <source>
        <dbReference type="ARBA" id="ARBA00022842"/>
    </source>
</evidence>
<dbReference type="Pfam" id="PF00098">
    <property type="entry name" value="zf-CCHC"/>
    <property type="match status" value="1"/>
</dbReference>
<keyword evidence="8" id="KW-0548">Nucleotidyltransferase</keyword>
<evidence type="ECO:0000256" key="10">
    <source>
        <dbReference type="ARBA" id="ARBA00023268"/>
    </source>
</evidence>
<evidence type="ECO:0000256" key="9">
    <source>
        <dbReference type="ARBA" id="ARBA00023172"/>
    </source>
</evidence>
<reference evidence="15" key="1">
    <citation type="journal article" date="2019" name="Sci. Rep.">
        <title>Draft genome of Tanacetum cinerariifolium, the natural source of mosquito coil.</title>
        <authorList>
            <person name="Yamashiro T."/>
            <person name="Shiraishi A."/>
            <person name="Satake H."/>
            <person name="Nakayama K."/>
        </authorList>
    </citation>
    <scope>NUCLEOTIDE SEQUENCE</scope>
</reference>
<dbReference type="GO" id="GO:0003887">
    <property type="term" value="F:DNA-directed DNA polymerase activity"/>
    <property type="evidence" value="ECO:0007669"/>
    <property type="project" value="UniProtKB-KW"/>
</dbReference>
<accession>A0A699GVS9</accession>
<dbReference type="InterPro" id="IPR036397">
    <property type="entry name" value="RNaseH_sf"/>
</dbReference>
<name>A0A699GVS9_TANCI</name>
<dbReference type="InterPro" id="IPR001878">
    <property type="entry name" value="Znf_CCHC"/>
</dbReference>
<evidence type="ECO:0000256" key="8">
    <source>
        <dbReference type="ARBA" id="ARBA00022932"/>
    </source>
</evidence>
<evidence type="ECO:0000313" key="15">
    <source>
        <dbReference type="EMBL" id="GEW51535.1"/>
    </source>
</evidence>
<dbReference type="InterPro" id="IPR005162">
    <property type="entry name" value="Retrotrans_gag_dom"/>
</dbReference>
<keyword evidence="6" id="KW-0229">DNA integration</keyword>
<feature type="region of interest" description="Disordered" evidence="12">
    <location>
        <begin position="1215"/>
        <end position="1252"/>
    </location>
</feature>
<gene>
    <name evidence="15" type="ORF">Tci_223511</name>
</gene>
<keyword evidence="8" id="KW-0239">DNA-directed DNA polymerase</keyword>
<dbReference type="InterPro" id="IPR015898">
    <property type="entry name" value="G-protein_gamma-like_dom"/>
</dbReference>
<dbReference type="EMBL" id="BKCJ010061656">
    <property type="protein sequence ID" value="GEW51535.1"/>
    <property type="molecule type" value="Genomic_DNA"/>
</dbReference>
<evidence type="ECO:0000256" key="4">
    <source>
        <dbReference type="ARBA" id="ARBA00022801"/>
    </source>
</evidence>
<comment type="caution">
    <text evidence="15">The sequence shown here is derived from an EMBL/GenBank/DDBJ whole genome shotgun (WGS) entry which is preliminary data.</text>
</comment>
<evidence type="ECO:0000256" key="11">
    <source>
        <dbReference type="PROSITE-ProRule" id="PRU00047"/>
    </source>
</evidence>
<feature type="compositionally biased region" description="Basic and acidic residues" evidence="12">
    <location>
        <begin position="1808"/>
        <end position="1826"/>
    </location>
</feature>
<keyword evidence="7" id="KW-0695">RNA-directed DNA polymerase</keyword>
<keyword evidence="3" id="KW-0255">Endonuclease</keyword>
<evidence type="ECO:0000256" key="6">
    <source>
        <dbReference type="ARBA" id="ARBA00022908"/>
    </source>
</evidence>
<dbReference type="Gene3D" id="3.30.420.10">
    <property type="entry name" value="Ribonuclease H-like superfamily/Ribonuclease H"/>
    <property type="match status" value="1"/>
</dbReference>
<feature type="region of interest" description="Disordered" evidence="12">
    <location>
        <begin position="884"/>
        <end position="917"/>
    </location>
</feature>
<proteinExistence type="predicted"/>
<feature type="region of interest" description="Disordered" evidence="12">
    <location>
        <begin position="2077"/>
        <end position="2171"/>
    </location>
</feature>
<dbReference type="InterPro" id="IPR039537">
    <property type="entry name" value="Retrotran_Ty1/copia-like"/>
</dbReference>
<dbReference type="GO" id="GO:0006310">
    <property type="term" value="P:DNA recombination"/>
    <property type="evidence" value="ECO:0007669"/>
    <property type="project" value="UniProtKB-KW"/>
</dbReference>
<dbReference type="PROSITE" id="PS50058">
    <property type="entry name" value="G_PROTEIN_GAMMA"/>
    <property type="match status" value="1"/>
</dbReference>
<dbReference type="GO" id="GO:0003964">
    <property type="term" value="F:RNA-directed DNA polymerase activity"/>
    <property type="evidence" value="ECO:0007669"/>
    <property type="project" value="UniProtKB-KW"/>
</dbReference>
<feature type="region of interest" description="Disordered" evidence="12">
    <location>
        <begin position="1725"/>
        <end position="1866"/>
    </location>
</feature>